<feature type="domain" description="HPt" evidence="21">
    <location>
        <begin position="677"/>
        <end position="773"/>
    </location>
</feature>
<evidence type="ECO:0000256" key="4">
    <source>
        <dbReference type="ARBA" id="ARBA00022475"/>
    </source>
</evidence>
<evidence type="ECO:0000256" key="1">
    <source>
        <dbReference type="ARBA" id="ARBA00000085"/>
    </source>
</evidence>
<evidence type="ECO:0000256" key="17">
    <source>
        <dbReference type="PROSITE-ProRule" id="PRU00169"/>
    </source>
</evidence>
<dbReference type="FunFam" id="1.10.287.130:FF:000002">
    <property type="entry name" value="Two-component osmosensing histidine kinase"/>
    <property type="match status" value="1"/>
</dbReference>
<dbReference type="CDD" id="cd17546">
    <property type="entry name" value="REC_hyHK_CKI1_RcsC-like"/>
    <property type="match status" value="2"/>
</dbReference>
<proteinExistence type="predicted"/>
<dbReference type="Pfam" id="PF01627">
    <property type="entry name" value="Hpt"/>
    <property type="match status" value="1"/>
</dbReference>
<reference evidence="22 23" key="1">
    <citation type="journal article" date="2010" name="Stand. Genomic Sci.">
        <title>Complete genome sequence of Spirosoma linguale type strain (1).</title>
        <authorList>
            <person name="Lail K."/>
            <person name="Sikorski J."/>
            <person name="Saunders E."/>
            <person name="Lapidus A."/>
            <person name="Glavina Del Rio T."/>
            <person name="Copeland A."/>
            <person name="Tice H."/>
            <person name="Cheng J.-F."/>
            <person name="Lucas S."/>
            <person name="Nolan M."/>
            <person name="Bruce D."/>
            <person name="Goodwin L."/>
            <person name="Pitluck S."/>
            <person name="Ivanova N."/>
            <person name="Mavromatis K."/>
            <person name="Ovchinnikova G."/>
            <person name="Pati A."/>
            <person name="Chen A."/>
            <person name="Palaniappan K."/>
            <person name="Land M."/>
            <person name="Hauser L."/>
            <person name="Chang Y.-J."/>
            <person name="Jeffries C.D."/>
            <person name="Chain P."/>
            <person name="Brettin T."/>
            <person name="Detter J.C."/>
            <person name="Schuetze A."/>
            <person name="Rohde M."/>
            <person name="Tindall B.J."/>
            <person name="Goeker M."/>
            <person name="Bristow J."/>
            <person name="Eisen J.A."/>
            <person name="Markowitz V."/>
            <person name="Hugenholtz P."/>
            <person name="Kyrpides N.C."/>
            <person name="Klenk H.-P."/>
            <person name="Chen F."/>
        </authorList>
    </citation>
    <scope>NUCLEOTIDE SEQUENCE [LARGE SCALE GENOMIC DNA]</scope>
    <source>
        <strain evidence="23">ATCC 33905 / DSM 74 / LMG 10896 / Claus 1</strain>
    </source>
</reference>
<name>D2QCA0_SPILD</name>
<keyword evidence="9 22" id="KW-0418">Kinase</keyword>
<feature type="domain" description="Response regulatory" evidence="20">
    <location>
        <begin position="384"/>
        <end position="504"/>
    </location>
</feature>
<evidence type="ECO:0000256" key="8">
    <source>
        <dbReference type="ARBA" id="ARBA00022741"/>
    </source>
</evidence>
<dbReference type="Pfam" id="PF00072">
    <property type="entry name" value="Response_reg"/>
    <property type="match status" value="2"/>
</dbReference>
<evidence type="ECO:0000259" key="21">
    <source>
        <dbReference type="PROSITE" id="PS50894"/>
    </source>
</evidence>
<evidence type="ECO:0000256" key="15">
    <source>
        <dbReference type="ARBA" id="ARBA00068150"/>
    </source>
</evidence>
<dbReference type="Gene3D" id="3.30.565.10">
    <property type="entry name" value="Histidine kinase-like ATPase, C-terminal domain"/>
    <property type="match status" value="1"/>
</dbReference>
<feature type="coiled-coil region" evidence="18">
    <location>
        <begin position="111"/>
        <end position="141"/>
    </location>
</feature>
<dbReference type="Gene3D" id="3.40.50.2300">
    <property type="match status" value="2"/>
</dbReference>
<keyword evidence="5 17" id="KW-0597">Phosphoprotein</keyword>
<evidence type="ECO:0000256" key="6">
    <source>
        <dbReference type="ARBA" id="ARBA00022679"/>
    </source>
</evidence>
<dbReference type="InterPro" id="IPR011006">
    <property type="entry name" value="CheY-like_superfamily"/>
</dbReference>
<evidence type="ECO:0000259" key="19">
    <source>
        <dbReference type="PROSITE" id="PS50109"/>
    </source>
</evidence>
<dbReference type="Pfam" id="PF02518">
    <property type="entry name" value="HATPase_c"/>
    <property type="match status" value="1"/>
</dbReference>
<sequence>MNEKPLHKILARQIKKYLPENSLSNTQLDLFVRAVNESYYNFERDKELFEHSSFMNEKAYADLTSQLKTEIGQRKQSIEKLIDAIRTLDMPNEEGMTDFNPDNLIELVEFLKRQIERRKMIENELRQAKELAEQATLAKSDFLSTMSHEIRTPLNGVIGFTDLLLKTKTDETQHHYLSLVNQSATSLLDIINDILDFSKIEAGKLELVIEQTDLLAIGRQVADMIKLPAHQKKLEMLLNIDPSIARFVWADQIRLRQILINLLSNAVKFTQQGEIELRIERIHDQPADGLTSLRFAVRDTGIGIAERNQEKIFEAFSQEDSSTTRRFGGTGLGLAISNKLLGLMGSRLQLTSELGKGSTFFFNIEFKSLPGEVNQWTRLNLIQRVLIVDDNTTNRQILLAMLDLVGIQVEQAASGLEALERLKGGEKYDAVIMDYHMPLIDGLATIRLIRHDLNLTASELPIILLHSSSEDEKVMNVSRELAVDRRLVKPVTADQLFEALSHLKHRPDAQPAGTLTPLRLSPAAELESVTILLVEDNQVNMLLAKTLLKQRLPNVRIVEVVDGQQAIDEFQTVNPDLILMDIQMPIVNGYEATRAIRRLETGKRTPIIALTAGTVRGEREKCLLAGLDDYLSKPIIPDALNTIIDKWLGQQGEVSLPNEEAELPAQGHFDLDGLLARMKQDQLLVDILIEGALEYLSAFPARFKAVRQEGVLSKLKALAHQLKGTALTVNLLRLAELAGELEHTWRTDSDELAELCTDVETEVEYVRGLLEADRKKRP</sequence>
<accession>D2QCA0</accession>
<dbReference type="InterPro" id="IPR036890">
    <property type="entry name" value="HATPase_C_sf"/>
</dbReference>
<dbReference type="InterPro" id="IPR001789">
    <property type="entry name" value="Sig_transdc_resp-reg_receiver"/>
</dbReference>
<dbReference type="EMBL" id="CP001769">
    <property type="protein sequence ID" value="ADB36211.1"/>
    <property type="molecule type" value="Genomic_DNA"/>
</dbReference>
<keyword evidence="23" id="KW-1185">Reference proteome</keyword>
<evidence type="ECO:0000313" key="23">
    <source>
        <dbReference type="Proteomes" id="UP000002028"/>
    </source>
</evidence>
<feature type="domain" description="Response regulatory" evidence="20">
    <location>
        <begin position="530"/>
        <end position="648"/>
    </location>
</feature>
<dbReference type="InterPro" id="IPR008207">
    <property type="entry name" value="Sig_transdc_His_kin_Hpt_dom"/>
</dbReference>
<gene>
    <name evidence="22" type="ordered locus">Slin_0141</name>
</gene>
<keyword evidence="8" id="KW-0547">Nucleotide-binding</keyword>
<evidence type="ECO:0000256" key="18">
    <source>
        <dbReference type="SAM" id="Coils"/>
    </source>
</evidence>
<dbReference type="PRINTS" id="PR00344">
    <property type="entry name" value="BCTRLSENSOR"/>
</dbReference>
<dbReference type="SMART" id="SM00387">
    <property type="entry name" value="HATPase_c"/>
    <property type="match status" value="1"/>
</dbReference>
<keyword evidence="12" id="KW-0902">Two-component regulatory system</keyword>
<organism evidence="22 23">
    <name type="scientific">Spirosoma linguale (strain ATCC 33905 / DSM 74 / LMG 10896 / Claus 1)</name>
    <dbReference type="NCBI Taxonomy" id="504472"/>
    <lineage>
        <taxon>Bacteria</taxon>
        <taxon>Pseudomonadati</taxon>
        <taxon>Bacteroidota</taxon>
        <taxon>Cytophagia</taxon>
        <taxon>Cytophagales</taxon>
        <taxon>Cytophagaceae</taxon>
        <taxon>Spirosoma</taxon>
    </lineage>
</organism>
<evidence type="ECO:0000259" key="20">
    <source>
        <dbReference type="PROSITE" id="PS50110"/>
    </source>
</evidence>
<dbReference type="InterPro" id="IPR003594">
    <property type="entry name" value="HATPase_dom"/>
</dbReference>
<dbReference type="GO" id="GO:0000155">
    <property type="term" value="F:phosphorelay sensor kinase activity"/>
    <property type="evidence" value="ECO:0007669"/>
    <property type="project" value="InterPro"/>
</dbReference>
<dbReference type="AlphaFoldDB" id="D2QCA0"/>
<dbReference type="SUPFAM" id="SSF52172">
    <property type="entry name" value="CheY-like"/>
    <property type="match status" value="2"/>
</dbReference>
<dbReference type="STRING" id="504472.Slin_0141"/>
<dbReference type="InterPro" id="IPR036641">
    <property type="entry name" value="HPT_dom_sf"/>
</dbReference>
<evidence type="ECO:0000256" key="7">
    <source>
        <dbReference type="ARBA" id="ARBA00022692"/>
    </source>
</evidence>
<feature type="domain" description="Histidine kinase" evidence="19">
    <location>
        <begin position="145"/>
        <end position="368"/>
    </location>
</feature>
<keyword evidence="6" id="KW-0808">Transferase</keyword>
<dbReference type="eggNOG" id="COG2205">
    <property type="taxonomic scope" value="Bacteria"/>
</dbReference>
<dbReference type="Gene3D" id="1.10.287.130">
    <property type="match status" value="1"/>
</dbReference>
<feature type="modified residue" description="4-aspartylphosphate" evidence="17">
    <location>
        <position position="434"/>
    </location>
</feature>
<evidence type="ECO:0000256" key="11">
    <source>
        <dbReference type="ARBA" id="ARBA00022989"/>
    </source>
</evidence>
<dbReference type="SUPFAM" id="SSF47226">
    <property type="entry name" value="Histidine-containing phosphotransfer domain, HPT domain"/>
    <property type="match status" value="1"/>
</dbReference>
<dbReference type="CDD" id="cd16922">
    <property type="entry name" value="HATPase_EvgS-ArcB-TorS-like"/>
    <property type="match status" value="1"/>
</dbReference>
<evidence type="ECO:0000256" key="10">
    <source>
        <dbReference type="ARBA" id="ARBA00022840"/>
    </source>
</evidence>
<dbReference type="FunFam" id="3.30.565.10:FF:000010">
    <property type="entry name" value="Sensor histidine kinase RcsC"/>
    <property type="match status" value="1"/>
</dbReference>
<evidence type="ECO:0000256" key="16">
    <source>
        <dbReference type="PROSITE-ProRule" id="PRU00110"/>
    </source>
</evidence>
<dbReference type="Gene3D" id="1.20.120.160">
    <property type="entry name" value="HPT domain"/>
    <property type="match status" value="1"/>
</dbReference>
<keyword evidence="4" id="KW-1003">Cell membrane</keyword>
<keyword evidence="10" id="KW-0067">ATP-binding</keyword>
<evidence type="ECO:0000256" key="12">
    <source>
        <dbReference type="ARBA" id="ARBA00023012"/>
    </source>
</evidence>
<evidence type="ECO:0000256" key="5">
    <source>
        <dbReference type="ARBA" id="ARBA00022553"/>
    </source>
</evidence>
<comment type="catalytic activity">
    <reaction evidence="1">
        <text>ATP + protein L-histidine = ADP + protein N-phospho-L-histidine.</text>
        <dbReference type="EC" id="2.7.13.3"/>
    </reaction>
</comment>
<dbReference type="PANTHER" id="PTHR45339:SF1">
    <property type="entry name" value="HYBRID SIGNAL TRANSDUCTION HISTIDINE KINASE J"/>
    <property type="match status" value="1"/>
</dbReference>
<evidence type="ECO:0000313" key="22">
    <source>
        <dbReference type="EMBL" id="ADB36211.1"/>
    </source>
</evidence>
<dbReference type="Pfam" id="PF00512">
    <property type="entry name" value="HisKA"/>
    <property type="match status" value="1"/>
</dbReference>
<dbReference type="InterPro" id="IPR004358">
    <property type="entry name" value="Sig_transdc_His_kin-like_C"/>
</dbReference>
<feature type="modified residue" description="4-aspartylphosphate" evidence="17">
    <location>
        <position position="581"/>
    </location>
</feature>
<dbReference type="InterPro" id="IPR003661">
    <property type="entry name" value="HisK_dim/P_dom"/>
</dbReference>
<dbReference type="EC" id="2.7.13.3" evidence="3"/>
<dbReference type="eggNOG" id="COG0784">
    <property type="taxonomic scope" value="Bacteria"/>
</dbReference>
<evidence type="ECO:0000256" key="14">
    <source>
        <dbReference type="ARBA" id="ARBA00064003"/>
    </source>
</evidence>
<feature type="modified residue" description="Phosphohistidine" evidence="16">
    <location>
        <position position="720"/>
    </location>
</feature>
<comment type="subcellular location">
    <subcellularLocation>
        <location evidence="2">Cell membrane</location>
        <topology evidence="2">Multi-pass membrane protein</topology>
    </subcellularLocation>
</comment>
<dbReference type="InterPro" id="IPR005467">
    <property type="entry name" value="His_kinase_dom"/>
</dbReference>
<dbReference type="PANTHER" id="PTHR45339">
    <property type="entry name" value="HYBRID SIGNAL TRANSDUCTION HISTIDINE KINASE J"/>
    <property type="match status" value="1"/>
</dbReference>
<dbReference type="PROSITE" id="PS50110">
    <property type="entry name" value="RESPONSE_REGULATORY"/>
    <property type="match status" value="2"/>
</dbReference>
<dbReference type="Proteomes" id="UP000002028">
    <property type="component" value="Chromosome"/>
</dbReference>
<dbReference type="GO" id="GO:0005886">
    <property type="term" value="C:plasma membrane"/>
    <property type="evidence" value="ECO:0007669"/>
    <property type="project" value="UniProtKB-SubCell"/>
</dbReference>
<dbReference type="SUPFAM" id="SSF55874">
    <property type="entry name" value="ATPase domain of HSP90 chaperone/DNA topoisomerase II/histidine kinase"/>
    <property type="match status" value="1"/>
</dbReference>
<dbReference type="PROSITE" id="PS50109">
    <property type="entry name" value="HIS_KIN"/>
    <property type="match status" value="1"/>
</dbReference>
<dbReference type="HOGENOM" id="CLU_000445_104_15_10"/>
<dbReference type="SMART" id="SM00388">
    <property type="entry name" value="HisKA"/>
    <property type="match status" value="1"/>
</dbReference>
<keyword evidence="11" id="KW-1133">Transmembrane helix</keyword>
<dbReference type="RefSeq" id="WP_012924763.1">
    <property type="nucleotide sequence ID" value="NC_013730.1"/>
</dbReference>
<keyword evidence="18" id="KW-0175">Coiled coil</keyword>
<dbReference type="CDD" id="cd00082">
    <property type="entry name" value="HisKA"/>
    <property type="match status" value="1"/>
</dbReference>
<dbReference type="eggNOG" id="COG2198">
    <property type="taxonomic scope" value="Bacteria"/>
</dbReference>
<dbReference type="SMART" id="SM00448">
    <property type="entry name" value="REC"/>
    <property type="match status" value="2"/>
</dbReference>
<evidence type="ECO:0000256" key="9">
    <source>
        <dbReference type="ARBA" id="ARBA00022777"/>
    </source>
</evidence>
<dbReference type="InterPro" id="IPR036097">
    <property type="entry name" value="HisK_dim/P_sf"/>
</dbReference>
<keyword evidence="7" id="KW-0812">Transmembrane</keyword>
<dbReference type="PROSITE" id="PS50894">
    <property type="entry name" value="HPT"/>
    <property type="match status" value="1"/>
</dbReference>
<comment type="subunit">
    <text evidence="14">At low DSF concentrations, interacts with RpfF.</text>
</comment>
<dbReference type="SUPFAM" id="SSF47384">
    <property type="entry name" value="Homodimeric domain of signal transducing histidine kinase"/>
    <property type="match status" value="1"/>
</dbReference>
<evidence type="ECO:0000256" key="2">
    <source>
        <dbReference type="ARBA" id="ARBA00004651"/>
    </source>
</evidence>
<dbReference type="KEGG" id="sli:Slin_0141"/>
<evidence type="ECO:0000256" key="13">
    <source>
        <dbReference type="ARBA" id="ARBA00023136"/>
    </source>
</evidence>
<keyword evidence="13" id="KW-0472">Membrane</keyword>
<evidence type="ECO:0000256" key="3">
    <source>
        <dbReference type="ARBA" id="ARBA00012438"/>
    </source>
</evidence>
<protein>
    <recommendedName>
        <fullName evidence="15">Sensory/regulatory protein RpfC</fullName>
        <ecNumber evidence="3">2.7.13.3</ecNumber>
    </recommendedName>
</protein>
<dbReference type="GO" id="GO:0005524">
    <property type="term" value="F:ATP binding"/>
    <property type="evidence" value="ECO:0007669"/>
    <property type="project" value="UniProtKB-KW"/>
</dbReference>